<gene>
    <name evidence="1" type="ORF">FH608_048295</name>
</gene>
<evidence type="ECO:0000313" key="2">
    <source>
        <dbReference type="Proteomes" id="UP000312512"/>
    </source>
</evidence>
<dbReference type="OrthoDB" id="3543269at2"/>
<proteinExistence type="predicted"/>
<evidence type="ECO:0000313" key="1">
    <source>
        <dbReference type="EMBL" id="KAB8184296.1"/>
    </source>
</evidence>
<name>A0A5C4UZW7_9ACTN</name>
<dbReference type="Proteomes" id="UP000312512">
    <property type="component" value="Unassembled WGS sequence"/>
</dbReference>
<dbReference type="RefSeq" id="WP_139637955.1">
    <property type="nucleotide sequence ID" value="NZ_CP045572.1"/>
</dbReference>
<sequence>MCEWTRFTPRSVRLRVHATSCCGAYELASEGGQYFVLRPDGAGGQEETGRGLYAYAARVWADLAANHQRSWKAEL</sequence>
<protein>
    <submittedName>
        <fullName evidence="1">Uncharacterized protein</fullName>
    </submittedName>
</protein>
<keyword evidence="2" id="KW-1185">Reference proteome</keyword>
<accession>A0A5C4UZW7</accession>
<reference evidence="1 2" key="1">
    <citation type="submission" date="2019-10" db="EMBL/GenBank/DDBJ databases">
        <title>Nonomuraea sp. nov., isolated from Phyllanthus amarus.</title>
        <authorList>
            <person name="Klykleung N."/>
            <person name="Tanasupawat S."/>
        </authorList>
    </citation>
    <scope>NUCLEOTIDE SEQUENCE [LARGE SCALE GENOMIC DNA]</scope>
    <source>
        <strain evidence="1 2">PA1-10</strain>
    </source>
</reference>
<accession>A0A5P9Z0S2</accession>
<comment type="caution">
    <text evidence="1">The sequence shown here is derived from an EMBL/GenBank/DDBJ whole genome shotgun (WGS) entry which is preliminary data.</text>
</comment>
<organism evidence="1 2">
    <name type="scientific">Nonomuraea phyllanthi</name>
    <dbReference type="NCBI Taxonomy" id="2219224"/>
    <lineage>
        <taxon>Bacteria</taxon>
        <taxon>Bacillati</taxon>
        <taxon>Actinomycetota</taxon>
        <taxon>Actinomycetes</taxon>
        <taxon>Streptosporangiales</taxon>
        <taxon>Streptosporangiaceae</taxon>
        <taxon>Nonomuraea</taxon>
    </lineage>
</organism>
<dbReference type="EMBL" id="VDLX02000033">
    <property type="protein sequence ID" value="KAB8184296.1"/>
    <property type="molecule type" value="Genomic_DNA"/>
</dbReference>
<dbReference type="AlphaFoldDB" id="A0A5C4UZW7"/>